<evidence type="ECO:0000313" key="2">
    <source>
        <dbReference type="Proteomes" id="UP000236311"/>
    </source>
</evidence>
<name>A0A2K4ZC45_9FIRM</name>
<dbReference type="NCBIfam" id="TIGR01784">
    <property type="entry name" value="T_den_put_tspse"/>
    <property type="match status" value="1"/>
</dbReference>
<dbReference type="AlphaFoldDB" id="A0A2K4ZC45"/>
<dbReference type="Pfam" id="PF12784">
    <property type="entry name" value="PDDEXK_2"/>
    <property type="match status" value="1"/>
</dbReference>
<reference evidence="1 2" key="1">
    <citation type="submission" date="2018-01" db="EMBL/GenBank/DDBJ databases">
        <authorList>
            <person name="Gaut B.S."/>
            <person name="Morton B.R."/>
            <person name="Clegg M.T."/>
            <person name="Duvall M.R."/>
        </authorList>
    </citation>
    <scope>NUCLEOTIDE SEQUENCE [LARGE SCALE GENOMIC DNA]</scope>
    <source>
        <strain evidence="1">GP69</strain>
    </source>
</reference>
<organism evidence="1 2">
    <name type="scientific">Acetatifactor muris</name>
    <dbReference type="NCBI Taxonomy" id="879566"/>
    <lineage>
        <taxon>Bacteria</taxon>
        <taxon>Bacillati</taxon>
        <taxon>Bacillota</taxon>
        <taxon>Clostridia</taxon>
        <taxon>Lachnospirales</taxon>
        <taxon>Lachnospiraceae</taxon>
        <taxon>Acetatifactor</taxon>
    </lineage>
</organism>
<gene>
    <name evidence="1" type="ORF">AMURIS_00736</name>
</gene>
<dbReference type="InterPro" id="IPR010106">
    <property type="entry name" value="RpnA"/>
</dbReference>
<dbReference type="RefSeq" id="WP_146039967.1">
    <property type="nucleotide sequence ID" value="NZ_JANJZD010000003.1"/>
</dbReference>
<sequence>MKPLAEMNLVDDFLAHSLASHKTYGEEASRFILECILQRRVRHLTVVSQKTWYGEDPQGHGVRLDLYLDEEDGEIFDMEPDSNGGAGDVAALPRRVRFYHSKIDAGNLAAGEDYKALRNVVVIFITTYDPFGLKRMVYTIKNGCMEEPALSYEDGARTIFLYTGGTEGKPPERLRQLARYMEHSTGENAQTAGLARLHEIVTEVKADREVGLAYMKAFEVEKRIRDEGRAEGKEEGKAEGKAEAVMALLEEIGLVSEDLEKRLREQKDQDILRKWLKLAARVNSVEEFERQAGLIRAAGE</sequence>
<evidence type="ECO:0000313" key="1">
    <source>
        <dbReference type="EMBL" id="SOY28031.1"/>
    </source>
</evidence>
<dbReference type="Proteomes" id="UP000236311">
    <property type="component" value="Unassembled WGS sequence"/>
</dbReference>
<proteinExistence type="predicted"/>
<accession>A0A2K4ZC45</accession>
<keyword evidence="2" id="KW-1185">Reference proteome</keyword>
<dbReference type="EMBL" id="OFSM01000003">
    <property type="protein sequence ID" value="SOY28031.1"/>
    <property type="molecule type" value="Genomic_DNA"/>
</dbReference>
<evidence type="ECO:0008006" key="3">
    <source>
        <dbReference type="Google" id="ProtNLM"/>
    </source>
</evidence>
<dbReference type="OrthoDB" id="9775482at2"/>
<protein>
    <recommendedName>
        <fullName evidence="3">PD-(D/E)XK nuclease family transposase</fullName>
    </recommendedName>
</protein>